<proteinExistence type="predicted"/>
<dbReference type="EMBL" id="RCZM01000006">
    <property type="protein sequence ID" value="TPG13961.1"/>
    <property type="molecule type" value="Genomic_DNA"/>
</dbReference>
<keyword evidence="2" id="KW-1133">Transmembrane helix</keyword>
<dbReference type="Proteomes" id="UP000317722">
    <property type="component" value="Unassembled WGS sequence"/>
</dbReference>
<feature type="compositionally biased region" description="Low complexity" evidence="1">
    <location>
        <begin position="1"/>
        <end position="21"/>
    </location>
</feature>
<keyword evidence="2" id="KW-0812">Transmembrane</keyword>
<evidence type="ECO:0000313" key="4">
    <source>
        <dbReference type="Proteomes" id="UP000317722"/>
    </source>
</evidence>
<keyword evidence="4" id="KW-1185">Reference proteome</keyword>
<dbReference type="AlphaFoldDB" id="A0A502CQI5"/>
<accession>A0A502CQI5</accession>
<evidence type="ECO:0000256" key="2">
    <source>
        <dbReference type="SAM" id="Phobius"/>
    </source>
</evidence>
<evidence type="ECO:0000313" key="3">
    <source>
        <dbReference type="EMBL" id="TPG13961.1"/>
    </source>
</evidence>
<keyword evidence="2" id="KW-0472">Membrane</keyword>
<evidence type="ECO:0000256" key="1">
    <source>
        <dbReference type="SAM" id="MobiDB-lite"/>
    </source>
</evidence>
<dbReference type="RefSeq" id="WP_140743002.1">
    <property type="nucleotide sequence ID" value="NZ_RCZM01000006.1"/>
</dbReference>
<feature type="region of interest" description="Disordered" evidence="1">
    <location>
        <begin position="1"/>
        <end position="24"/>
    </location>
</feature>
<protein>
    <submittedName>
        <fullName evidence="3">DUF2530 domain-containing protein</fullName>
    </submittedName>
</protein>
<feature type="transmembrane region" description="Helical" evidence="2">
    <location>
        <begin position="64"/>
        <end position="83"/>
    </location>
</feature>
<gene>
    <name evidence="3" type="ORF">EAH86_17245</name>
</gene>
<dbReference type="OrthoDB" id="5149277at2"/>
<reference evidence="3 4" key="1">
    <citation type="journal article" date="2019" name="Environ. Microbiol.">
        <title>Species interactions and distinct microbial communities in high Arctic permafrost affected cryosols are associated with the CH4 and CO2 gas fluxes.</title>
        <authorList>
            <person name="Altshuler I."/>
            <person name="Hamel J."/>
            <person name="Turney S."/>
            <person name="Magnuson E."/>
            <person name="Levesque R."/>
            <person name="Greer C."/>
            <person name="Whyte L.G."/>
        </authorList>
    </citation>
    <scope>NUCLEOTIDE SEQUENCE [LARGE SCALE GENOMIC DNA]</scope>
    <source>
        <strain evidence="3 4">S9.3A</strain>
    </source>
</reference>
<organism evidence="3 4">
    <name type="scientific">Pedococcus bigeumensis</name>
    <dbReference type="NCBI Taxonomy" id="433644"/>
    <lineage>
        <taxon>Bacteria</taxon>
        <taxon>Bacillati</taxon>
        <taxon>Actinomycetota</taxon>
        <taxon>Actinomycetes</taxon>
        <taxon>Micrococcales</taxon>
        <taxon>Intrasporangiaceae</taxon>
        <taxon>Pedococcus</taxon>
    </lineage>
</organism>
<sequence length="94" mass="9932">MSESQPTSGKAAGPTPGATPEAGDELKPLAVSTIRVILWGQLGWVLALALILAVPSLHESDRDWWPWVPVTGLVLGLIGFTYVRRGRGNATGAE</sequence>
<name>A0A502CQI5_9MICO</name>
<feature type="transmembrane region" description="Helical" evidence="2">
    <location>
        <begin position="36"/>
        <end position="58"/>
    </location>
</feature>
<comment type="caution">
    <text evidence="3">The sequence shown here is derived from an EMBL/GenBank/DDBJ whole genome shotgun (WGS) entry which is preliminary data.</text>
</comment>